<name>A0A0G0D5Z1_9BACT</name>
<sequence>MKNSATMEICNPVRDHIVKKSNGYVNNNDSMFCRIIK</sequence>
<organism evidence="1 2">
    <name type="scientific">Candidatus Nomurabacteria bacterium GW2011_GWC2_35_8</name>
    <dbReference type="NCBI Taxonomy" id="1618752"/>
    <lineage>
        <taxon>Bacteria</taxon>
        <taxon>Candidatus Nomuraibacteriota</taxon>
    </lineage>
</organism>
<dbReference type="EMBL" id="LBQZ01000002">
    <property type="protein sequence ID" value="KKP89584.1"/>
    <property type="molecule type" value="Genomic_DNA"/>
</dbReference>
<accession>A0A0G0D5Z1</accession>
<reference evidence="1 2" key="1">
    <citation type="journal article" date="2015" name="Nature">
        <title>rRNA introns, odd ribosomes, and small enigmatic genomes across a large radiation of phyla.</title>
        <authorList>
            <person name="Brown C.T."/>
            <person name="Hug L.A."/>
            <person name="Thomas B.C."/>
            <person name="Sharon I."/>
            <person name="Castelle C.J."/>
            <person name="Singh A."/>
            <person name="Wilkins M.J."/>
            <person name="Williams K.H."/>
            <person name="Banfield J.F."/>
        </authorList>
    </citation>
    <scope>NUCLEOTIDE SEQUENCE [LARGE SCALE GENOMIC DNA]</scope>
</reference>
<proteinExistence type="predicted"/>
<dbReference type="Proteomes" id="UP000034798">
    <property type="component" value="Unassembled WGS sequence"/>
</dbReference>
<protein>
    <submittedName>
        <fullName evidence="1">Uncharacterized protein</fullName>
    </submittedName>
</protein>
<dbReference type="AlphaFoldDB" id="A0A0G0D5Z1"/>
<evidence type="ECO:0000313" key="1">
    <source>
        <dbReference type="EMBL" id="KKP89584.1"/>
    </source>
</evidence>
<evidence type="ECO:0000313" key="2">
    <source>
        <dbReference type="Proteomes" id="UP000034798"/>
    </source>
</evidence>
<gene>
    <name evidence="1" type="ORF">UR91_C0002G0012</name>
</gene>
<comment type="caution">
    <text evidence="1">The sequence shown here is derived from an EMBL/GenBank/DDBJ whole genome shotgun (WGS) entry which is preliminary data.</text>
</comment>